<keyword evidence="4" id="KW-0813">Transport</keyword>
<evidence type="ECO:0000256" key="6">
    <source>
        <dbReference type="ARBA" id="ARBA00022692"/>
    </source>
</evidence>
<feature type="transmembrane region" description="Helical" evidence="14">
    <location>
        <begin position="91"/>
        <end position="112"/>
    </location>
</feature>
<evidence type="ECO:0000256" key="4">
    <source>
        <dbReference type="ARBA" id="ARBA00022448"/>
    </source>
</evidence>
<dbReference type="Pfam" id="PF00702">
    <property type="entry name" value="Hydrolase"/>
    <property type="match status" value="1"/>
</dbReference>
<feature type="transmembrane region" description="Helical" evidence="14">
    <location>
        <begin position="190"/>
        <end position="209"/>
    </location>
</feature>
<dbReference type="NCBIfam" id="TIGR01525">
    <property type="entry name" value="ATPase-IB_hvy"/>
    <property type="match status" value="1"/>
</dbReference>
<keyword evidence="6 14" id="KW-0812">Transmembrane</keyword>
<dbReference type="InterPro" id="IPR036163">
    <property type="entry name" value="HMA_dom_sf"/>
</dbReference>
<feature type="transmembrane region" description="Helical" evidence="14">
    <location>
        <begin position="155"/>
        <end position="178"/>
    </location>
</feature>
<dbReference type="STRING" id="1618671.UY67_C0017G0021"/>
<dbReference type="InterPro" id="IPR044492">
    <property type="entry name" value="P_typ_ATPase_HD_dom"/>
</dbReference>
<dbReference type="Proteomes" id="UP000034273">
    <property type="component" value="Unassembled WGS sequence"/>
</dbReference>
<accession>A0A0G1WY29</accession>
<dbReference type="Pfam" id="PF00403">
    <property type="entry name" value="HMA"/>
    <property type="match status" value="1"/>
</dbReference>
<dbReference type="NCBIfam" id="TIGR01511">
    <property type="entry name" value="ATPase-IB1_Cu"/>
    <property type="match status" value="1"/>
</dbReference>
<keyword evidence="12" id="KW-0406">Ion transport</keyword>
<dbReference type="EC" id="7.2.2.8" evidence="3"/>
<dbReference type="SFLD" id="SFLDG00002">
    <property type="entry name" value="C1.7:_P-type_atpase_like"/>
    <property type="match status" value="1"/>
</dbReference>
<dbReference type="SFLD" id="SFLDF00027">
    <property type="entry name" value="p-type_atpase"/>
    <property type="match status" value="1"/>
</dbReference>
<evidence type="ECO:0000256" key="8">
    <source>
        <dbReference type="ARBA" id="ARBA00022741"/>
    </source>
</evidence>
<reference evidence="16 17" key="1">
    <citation type="journal article" date="2015" name="Nature">
        <title>rRNA introns, odd ribosomes, and small enigmatic genomes across a large radiation of phyla.</title>
        <authorList>
            <person name="Brown C.T."/>
            <person name="Hug L.A."/>
            <person name="Thomas B.C."/>
            <person name="Sharon I."/>
            <person name="Castelle C.J."/>
            <person name="Singh A."/>
            <person name="Wilkins M.J."/>
            <person name="Williams K.H."/>
            <person name="Banfield J.F."/>
        </authorList>
    </citation>
    <scope>NUCLEOTIDE SEQUENCE [LARGE SCALE GENOMIC DNA]</scope>
</reference>
<dbReference type="GO" id="GO:0005507">
    <property type="term" value="F:copper ion binding"/>
    <property type="evidence" value="ECO:0007669"/>
    <property type="project" value="TreeGrafter"/>
</dbReference>
<dbReference type="Gene3D" id="2.70.150.10">
    <property type="entry name" value="Calcium-transporting ATPase, cytoplasmic transduction domain A"/>
    <property type="match status" value="1"/>
</dbReference>
<dbReference type="InterPro" id="IPR036412">
    <property type="entry name" value="HAD-like_sf"/>
</dbReference>
<dbReference type="GO" id="GO:0055070">
    <property type="term" value="P:copper ion homeostasis"/>
    <property type="evidence" value="ECO:0007669"/>
    <property type="project" value="TreeGrafter"/>
</dbReference>
<evidence type="ECO:0000256" key="2">
    <source>
        <dbReference type="ARBA" id="ARBA00006024"/>
    </source>
</evidence>
<dbReference type="CDD" id="cd02094">
    <property type="entry name" value="P-type_ATPase_Cu-like"/>
    <property type="match status" value="1"/>
</dbReference>
<dbReference type="GO" id="GO:0016887">
    <property type="term" value="F:ATP hydrolysis activity"/>
    <property type="evidence" value="ECO:0007669"/>
    <property type="project" value="InterPro"/>
</dbReference>
<feature type="transmembrane region" description="Helical" evidence="14">
    <location>
        <begin position="371"/>
        <end position="394"/>
    </location>
</feature>
<evidence type="ECO:0000256" key="14">
    <source>
        <dbReference type="RuleBase" id="RU362081"/>
    </source>
</evidence>
<dbReference type="Gene3D" id="3.40.50.1000">
    <property type="entry name" value="HAD superfamily/HAD-like"/>
    <property type="match status" value="1"/>
</dbReference>
<dbReference type="AlphaFoldDB" id="A0A0G1WY29"/>
<evidence type="ECO:0000256" key="9">
    <source>
        <dbReference type="ARBA" id="ARBA00022840"/>
    </source>
</evidence>
<dbReference type="CDD" id="cd00371">
    <property type="entry name" value="HMA"/>
    <property type="match status" value="1"/>
</dbReference>
<evidence type="ECO:0000256" key="13">
    <source>
        <dbReference type="ARBA" id="ARBA00023136"/>
    </source>
</evidence>
<dbReference type="InterPro" id="IPR023214">
    <property type="entry name" value="HAD_sf"/>
</dbReference>
<sequence>MQTKKTFSIKGMHCASCVMVLEQSLKKVEGVSEATVNLATEKATVTYDSQKVTDATLSSAVSNVGYQALITEEIRTEDDEQKEKQQELRALRLKVIVSLTLGGLILWGAFPGLMKTAPMFLQNFWVQLLLAVPVQFWAGFGFYRATISALKHRTANMDTLVVIGTTVAFAYSAFVTIFPQLVTNIGIEPAPYFDTAAIIIGLILLGRYFEARAKAGTSEAIKKLIGLQAKTARVVRDNKEMDIPISEVIIGDGIRVRPGEKIPVDGIIIDGESSIDESMVTGESMPVDKVAGDTVVGATMNKTGTFTFKATKVGGETMLAQIIKLVQEAQGSKAPIQRLADLVSSYFVPVVIMLAFATFAVWYIFGPAPSLLYALLNTVAVLIIACPCAMGLATPTAIMVGIGKGAEHGILIKDAESLETAHKINTIIFDKTGTLTKGQPEVTDIISFDGRAQDEVLSLAASIEKGSEHSLAEAIVKAAEAKHLSLSAVEKFKAIPGRGVEGTIDGKRIVFGNKRLMNKEGVDVSSEGDRIGEMESSGKTVMMIALRQAHGEAFKLVGLIAVADIVKESAKEGLCALQKLGIEVVMITGDNQRTASAIGQKLGISRVLAEVLPDQKEAEVRKIQAEGKVVAMVGDGINDAPALAAADVGIAMGTGTDVAIEAADITLISKDLRSVAAAVVLSKKTMRTIRLNLFWAFGYNVILIPVAMGALYPFFHLLLNPIFASVAMATSSVSVVTNSLLLKRKKIS</sequence>
<dbReference type="SUPFAM" id="SSF55008">
    <property type="entry name" value="HMA, heavy metal-associated domain"/>
    <property type="match status" value="1"/>
</dbReference>
<comment type="subcellular location">
    <subcellularLocation>
        <location evidence="1">Cell membrane</location>
        <topology evidence="1">Multi-pass membrane protein</topology>
    </subcellularLocation>
</comment>
<evidence type="ECO:0000259" key="15">
    <source>
        <dbReference type="PROSITE" id="PS50846"/>
    </source>
</evidence>
<keyword evidence="7 14" id="KW-0479">Metal-binding</keyword>
<dbReference type="PRINTS" id="PR00119">
    <property type="entry name" value="CATATPASE"/>
</dbReference>
<keyword evidence="10" id="KW-1278">Translocase</keyword>
<evidence type="ECO:0000256" key="10">
    <source>
        <dbReference type="ARBA" id="ARBA00022967"/>
    </source>
</evidence>
<dbReference type="InterPro" id="IPR008250">
    <property type="entry name" value="ATPase_P-typ_transduc_dom_A_sf"/>
</dbReference>
<protein>
    <recommendedName>
        <fullName evidence="3">P-type Cu(+) transporter</fullName>
        <ecNumber evidence="3">7.2.2.8</ecNumber>
    </recommendedName>
</protein>
<proteinExistence type="inferred from homology"/>
<evidence type="ECO:0000256" key="3">
    <source>
        <dbReference type="ARBA" id="ARBA00012517"/>
    </source>
</evidence>
<dbReference type="InterPro" id="IPR059000">
    <property type="entry name" value="ATPase_P-type_domA"/>
</dbReference>
<evidence type="ECO:0000256" key="1">
    <source>
        <dbReference type="ARBA" id="ARBA00004651"/>
    </source>
</evidence>
<dbReference type="FunFam" id="2.70.150.10:FF:000020">
    <property type="entry name" value="Copper-exporting P-type ATPase A"/>
    <property type="match status" value="1"/>
</dbReference>
<dbReference type="SUPFAM" id="SSF56784">
    <property type="entry name" value="HAD-like"/>
    <property type="match status" value="1"/>
</dbReference>
<evidence type="ECO:0000256" key="12">
    <source>
        <dbReference type="ARBA" id="ARBA00023065"/>
    </source>
</evidence>
<evidence type="ECO:0000313" key="16">
    <source>
        <dbReference type="EMBL" id="KKW23788.1"/>
    </source>
</evidence>
<evidence type="ECO:0000256" key="11">
    <source>
        <dbReference type="ARBA" id="ARBA00022989"/>
    </source>
</evidence>
<dbReference type="PATRIC" id="fig|1618671.3.peg.639"/>
<dbReference type="PRINTS" id="PR00942">
    <property type="entry name" value="CUATPASEI"/>
</dbReference>
<organism evidence="16 17">
    <name type="scientific">Candidatus Kaiserbacteria bacterium GW2011_GWA2_52_12</name>
    <dbReference type="NCBI Taxonomy" id="1618671"/>
    <lineage>
        <taxon>Bacteria</taxon>
        <taxon>Candidatus Kaiseribacteriota</taxon>
    </lineage>
</organism>
<dbReference type="GO" id="GO:0043682">
    <property type="term" value="F:P-type divalent copper transporter activity"/>
    <property type="evidence" value="ECO:0007669"/>
    <property type="project" value="TreeGrafter"/>
</dbReference>
<feature type="transmembrane region" description="Helical" evidence="14">
    <location>
        <begin position="721"/>
        <end position="742"/>
    </location>
</feature>
<feature type="transmembrane region" description="Helical" evidence="14">
    <location>
        <begin position="346"/>
        <end position="365"/>
    </location>
</feature>
<comment type="caution">
    <text evidence="16">The sequence shown here is derived from an EMBL/GenBank/DDBJ whole genome shotgun (WGS) entry which is preliminary data.</text>
</comment>
<name>A0A0G1WY29_9BACT</name>
<dbReference type="InterPro" id="IPR006121">
    <property type="entry name" value="HMA_dom"/>
</dbReference>
<gene>
    <name evidence="16" type="ORF">UY67_C0017G0021</name>
</gene>
<dbReference type="NCBIfam" id="TIGR01494">
    <property type="entry name" value="ATPase_P-type"/>
    <property type="match status" value="1"/>
</dbReference>
<comment type="similarity">
    <text evidence="2 14">Belongs to the cation transport ATPase (P-type) (TC 3.A.3) family. Type IB subfamily.</text>
</comment>
<dbReference type="PANTHER" id="PTHR43520">
    <property type="entry name" value="ATP7, ISOFORM B"/>
    <property type="match status" value="1"/>
</dbReference>
<dbReference type="InterPro" id="IPR023299">
    <property type="entry name" value="ATPase_P-typ_cyto_dom_N"/>
</dbReference>
<feature type="domain" description="HMA" evidence="15">
    <location>
        <begin position="3"/>
        <end position="69"/>
    </location>
</feature>
<feature type="transmembrane region" description="Helical" evidence="14">
    <location>
        <begin position="693"/>
        <end position="715"/>
    </location>
</feature>
<dbReference type="PANTHER" id="PTHR43520:SF8">
    <property type="entry name" value="P-TYPE CU(+) TRANSPORTER"/>
    <property type="match status" value="1"/>
</dbReference>
<keyword evidence="5 14" id="KW-1003">Cell membrane</keyword>
<dbReference type="PROSITE" id="PS50846">
    <property type="entry name" value="HMA_2"/>
    <property type="match status" value="1"/>
</dbReference>
<evidence type="ECO:0000256" key="7">
    <source>
        <dbReference type="ARBA" id="ARBA00022723"/>
    </source>
</evidence>
<dbReference type="Gene3D" id="3.40.1110.10">
    <property type="entry name" value="Calcium-transporting ATPase, cytoplasmic domain N"/>
    <property type="match status" value="1"/>
</dbReference>
<dbReference type="FunFam" id="3.30.70.100:FF:000005">
    <property type="entry name" value="Copper-exporting P-type ATPase A"/>
    <property type="match status" value="1"/>
</dbReference>
<dbReference type="InterPro" id="IPR027256">
    <property type="entry name" value="P-typ_ATPase_IB"/>
</dbReference>
<dbReference type="InterPro" id="IPR018303">
    <property type="entry name" value="ATPase_P-typ_P_site"/>
</dbReference>
<dbReference type="GO" id="GO:0140581">
    <property type="term" value="F:P-type monovalent copper transporter activity"/>
    <property type="evidence" value="ECO:0007669"/>
    <property type="project" value="UniProtKB-EC"/>
</dbReference>
<dbReference type="SUPFAM" id="SSF81665">
    <property type="entry name" value="Calcium ATPase, transmembrane domain M"/>
    <property type="match status" value="1"/>
</dbReference>
<feature type="transmembrane region" description="Helical" evidence="14">
    <location>
        <begin position="124"/>
        <end position="143"/>
    </location>
</feature>
<dbReference type="Gene3D" id="3.30.70.100">
    <property type="match status" value="1"/>
</dbReference>
<keyword evidence="11 14" id="KW-1133">Transmembrane helix</keyword>
<dbReference type="InterPro" id="IPR017969">
    <property type="entry name" value="Heavy-metal-associated_CS"/>
</dbReference>
<dbReference type="SFLD" id="SFLDS00003">
    <property type="entry name" value="Haloacid_Dehalogenase"/>
    <property type="match status" value="1"/>
</dbReference>
<dbReference type="PROSITE" id="PS01047">
    <property type="entry name" value="HMA_1"/>
    <property type="match status" value="1"/>
</dbReference>
<dbReference type="InterPro" id="IPR001757">
    <property type="entry name" value="P_typ_ATPase"/>
</dbReference>
<keyword evidence="8 14" id="KW-0547">Nucleotide-binding</keyword>
<keyword evidence="9 14" id="KW-0067">ATP-binding</keyword>
<dbReference type="SUPFAM" id="SSF81653">
    <property type="entry name" value="Calcium ATPase, transduction domain A"/>
    <property type="match status" value="1"/>
</dbReference>
<dbReference type="GO" id="GO:0005524">
    <property type="term" value="F:ATP binding"/>
    <property type="evidence" value="ECO:0007669"/>
    <property type="project" value="UniProtKB-UniRule"/>
</dbReference>
<dbReference type="PROSITE" id="PS00154">
    <property type="entry name" value="ATPASE_E1_E2"/>
    <property type="match status" value="1"/>
</dbReference>
<dbReference type="Pfam" id="PF00122">
    <property type="entry name" value="E1-E2_ATPase"/>
    <property type="match status" value="1"/>
</dbReference>
<dbReference type="PRINTS" id="PR00943">
    <property type="entry name" value="CUATPASE"/>
</dbReference>
<dbReference type="GO" id="GO:0005886">
    <property type="term" value="C:plasma membrane"/>
    <property type="evidence" value="ECO:0007669"/>
    <property type="project" value="UniProtKB-SubCell"/>
</dbReference>
<evidence type="ECO:0000256" key="5">
    <source>
        <dbReference type="ARBA" id="ARBA00022475"/>
    </source>
</evidence>
<evidence type="ECO:0000313" key="17">
    <source>
        <dbReference type="Proteomes" id="UP000034273"/>
    </source>
</evidence>
<keyword evidence="13 14" id="KW-0472">Membrane</keyword>
<dbReference type="EMBL" id="LCQW01000017">
    <property type="protein sequence ID" value="KKW23788.1"/>
    <property type="molecule type" value="Genomic_DNA"/>
</dbReference>
<dbReference type="InterPro" id="IPR023298">
    <property type="entry name" value="ATPase_P-typ_TM_dom_sf"/>
</dbReference>